<accession>A0A495JMD1</accession>
<reference evidence="2" key="1">
    <citation type="submission" date="2018-10" db="EMBL/GenBank/DDBJ databases">
        <title>Sequencing the genomes of 1000 actinobacteria strains.</title>
        <authorList>
            <person name="Klenk H.-P."/>
        </authorList>
    </citation>
    <scope>NUCLEOTIDE SEQUENCE [LARGE SCALE GENOMIC DNA]</scope>
    <source>
        <strain evidence="2">DSM 45175</strain>
    </source>
</reference>
<protein>
    <submittedName>
        <fullName evidence="2">Uncharacterized protein</fullName>
    </submittedName>
</protein>
<organism evidence="2 3">
    <name type="scientific">Micromonospora pisi</name>
    <dbReference type="NCBI Taxonomy" id="589240"/>
    <lineage>
        <taxon>Bacteria</taxon>
        <taxon>Bacillati</taxon>
        <taxon>Actinomycetota</taxon>
        <taxon>Actinomycetes</taxon>
        <taxon>Micromonosporales</taxon>
        <taxon>Micromonosporaceae</taxon>
        <taxon>Micromonospora</taxon>
    </lineage>
</organism>
<dbReference type="Proteomes" id="UP000277671">
    <property type="component" value="Unassembled WGS sequence"/>
</dbReference>
<feature type="region of interest" description="Disordered" evidence="1">
    <location>
        <begin position="1"/>
        <end position="58"/>
    </location>
</feature>
<evidence type="ECO:0000256" key="1">
    <source>
        <dbReference type="SAM" id="MobiDB-lite"/>
    </source>
</evidence>
<name>A0A495JMD1_9ACTN</name>
<sequence length="375" mass="41443">MSATPEPEQLGPPTTLYEHALRLHRAHPDGPLPRNGEPYPGDRRRLWQDDPEWSTDERRKGARAAAILDAHFARASARPADLVDAFHHVHVPSRPNDHISAVARRVDHQRVRQTGRWLVRHAANPDAASIGLALLASVWEDDDIPLIQTIGLLSRGFAPLAVHALERRPGSTEALLWLAERVTGWGRVYVVDSLCARSGTFARDWLLRRACDGDFLNRYFAGKVATVAHLHEAITRVDTDSELVDHTGRLLATMAESDGMGLTLAHYPPARVVLEAHLGHARPLAATVERYFVNARLADYLDRAGEELTWPPGDRERIRDGYLSLLDRDDWSEVARAGLAADNFGMSWLAGEVALRLGLRALVPPGPAPGHAPEV</sequence>
<evidence type="ECO:0000313" key="3">
    <source>
        <dbReference type="Proteomes" id="UP000277671"/>
    </source>
</evidence>
<comment type="caution">
    <text evidence="2">The sequence shown here is derived from an EMBL/GenBank/DDBJ whole genome shotgun (WGS) entry which is preliminary data.</text>
</comment>
<proteinExistence type="predicted"/>
<gene>
    <name evidence="2" type="ORF">BDK92_4355</name>
</gene>
<keyword evidence="3" id="KW-1185">Reference proteome</keyword>
<evidence type="ECO:0000313" key="2">
    <source>
        <dbReference type="EMBL" id="RKR89991.1"/>
    </source>
</evidence>
<dbReference type="RefSeq" id="WP_211349325.1">
    <property type="nucleotide sequence ID" value="NZ_RBKT01000001.1"/>
</dbReference>
<dbReference type="EMBL" id="RBKT01000001">
    <property type="protein sequence ID" value="RKR89991.1"/>
    <property type="molecule type" value="Genomic_DNA"/>
</dbReference>
<dbReference type="AlphaFoldDB" id="A0A495JMD1"/>